<dbReference type="EMBL" id="JAOTEN010000001">
    <property type="protein sequence ID" value="MCU7614061.1"/>
    <property type="molecule type" value="Genomic_DNA"/>
</dbReference>
<comment type="caution">
    <text evidence="1">The sequence shown here is derived from an EMBL/GenBank/DDBJ whole genome shotgun (WGS) entry which is preliminary data.</text>
</comment>
<sequence length="311" mass="36764">MMKKIFILTLFCFSFYLLQGQKIKIEGFVKQPPNARLSASIVINDTINKLAKLDSNNYARRNKIYDEKKLVATSNDNGYFTITARKSDSIFFRFDRLYYSEKYSVSDLLQCKEIILEPQPIPCLSRTICNQKKPSKIYAFVGKKIDVSVDTTLYCDEIMDIKYRAVYKIDQQLIGHYNKPIMIFDAYDHSSKYEYDFNNYVDILVFVGEFCGDLIKDDFFPVYKTTDGRWATPVDAYMENHYKNTEIKPIPISFDKSLTYDYPTDLSEQQLEWRFPKEYYKTKNGKAYPIKGRYAEDLVKLWNERKSKYKE</sequence>
<gene>
    <name evidence="1" type="ORF">N0B16_06390</name>
</gene>
<name>A0ABT2VW05_9FLAO</name>
<proteinExistence type="predicted"/>
<organism evidence="1 2">
    <name type="scientific">Chryseobacterium gilvum</name>
    <dbReference type="NCBI Taxonomy" id="2976534"/>
    <lineage>
        <taxon>Bacteria</taxon>
        <taxon>Pseudomonadati</taxon>
        <taxon>Bacteroidota</taxon>
        <taxon>Flavobacteriia</taxon>
        <taxon>Flavobacteriales</taxon>
        <taxon>Weeksellaceae</taxon>
        <taxon>Chryseobacterium group</taxon>
        <taxon>Chryseobacterium</taxon>
    </lineage>
</organism>
<dbReference type="RefSeq" id="WP_262989901.1">
    <property type="nucleotide sequence ID" value="NZ_JAOTEN010000001.1"/>
</dbReference>
<reference evidence="2" key="1">
    <citation type="submission" date="2023-07" db="EMBL/GenBank/DDBJ databases">
        <title>Chryseobacterium sp. GMJ5 Genome sequencing and assembly.</title>
        <authorList>
            <person name="Jung Y."/>
        </authorList>
    </citation>
    <scope>NUCLEOTIDE SEQUENCE [LARGE SCALE GENOMIC DNA]</scope>
    <source>
        <strain evidence="2">GMJ5</strain>
    </source>
</reference>
<accession>A0ABT2VW05</accession>
<dbReference type="Proteomes" id="UP001208114">
    <property type="component" value="Unassembled WGS sequence"/>
</dbReference>
<protein>
    <recommendedName>
        <fullName evidence="3">Carboxypeptidase regulatory-like domain-containing protein</fullName>
    </recommendedName>
</protein>
<keyword evidence="2" id="KW-1185">Reference proteome</keyword>
<evidence type="ECO:0000313" key="1">
    <source>
        <dbReference type="EMBL" id="MCU7614061.1"/>
    </source>
</evidence>
<evidence type="ECO:0008006" key="3">
    <source>
        <dbReference type="Google" id="ProtNLM"/>
    </source>
</evidence>
<evidence type="ECO:0000313" key="2">
    <source>
        <dbReference type="Proteomes" id="UP001208114"/>
    </source>
</evidence>